<name>A0A7W9SLZ8_ARMRO</name>
<keyword evidence="8" id="KW-1185">Reference proteome</keyword>
<dbReference type="Gene3D" id="3.40.50.300">
    <property type="entry name" value="P-loop containing nucleotide triphosphate hydrolases"/>
    <property type="match status" value="2"/>
</dbReference>
<dbReference type="GO" id="GO:0004527">
    <property type="term" value="F:exonuclease activity"/>
    <property type="evidence" value="ECO:0007669"/>
    <property type="project" value="UniProtKB-KW"/>
</dbReference>
<dbReference type="SUPFAM" id="SSF52540">
    <property type="entry name" value="P-loop containing nucleoside triphosphate hydrolases"/>
    <property type="match status" value="1"/>
</dbReference>
<feature type="compositionally biased region" description="Basic and acidic residues" evidence="5">
    <location>
        <begin position="356"/>
        <end position="365"/>
    </location>
</feature>
<feature type="domain" description="Rad50/SbcC-type AAA" evidence="6">
    <location>
        <begin position="5"/>
        <end position="234"/>
    </location>
</feature>
<comment type="subunit">
    <text evidence="2">Heterodimer of SbcC and SbcD.</text>
</comment>
<reference evidence="7 8" key="1">
    <citation type="submission" date="2020-08" db="EMBL/GenBank/DDBJ databases">
        <title>Genomic Encyclopedia of Type Strains, Phase IV (KMG-IV): sequencing the most valuable type-strain genomes for metagenomic binning, comparative biology and taxonomic classification.</title>
        <authorList>
            <person name="Goeker M."/>
        </authorList>
    </citation>
    <scope>NUCLEOTIDE SEQUENCE [LARGE SCALE GENOMIC DNA]</scope>
    <source>
        <strain evidence="7 8">DSM 23562</strain>
    </source>
</reference>
<dbReference type="AlphaFoldDB" id="A0A7W9SLZ8"/>
<proteinExistence type="inferred from homology"/>
<comment type="similarity">
    <text evidence="1">Belongs to the SMC family. SbcC subfamily.</text>
</comment>
<dbReference type="RefSeq" id="WP_184191766.1">
    <property type="nucleotide sequence ID" value="NZ_JACHGW010000001.1"/>
</dbReference>
<dbReference type="PANTHER" id="PTHR32114">
    <property type="entry name" value="ABC TRANSPORTER ABCH.3"/>
    <property type="match status" value="1"/>
</dbReference>
<feature type="coiled-coil region" evidence="4">
    <location>
        <begin position="530"/>
        <end position="567"/>
    </location>
</feature>
<dbReference type="Pfam" id="PF13558">
    <property type="entry name" value="SbcC_Walker_B"/>
    <property type="match status" value="1"/>
</dbReference>
<evidence type="ECO:0000256" key="1">
    <source>
        <dbReference type="ARBA" id="ARBA00006930"/>
    </source>
</evidence>
<evidence type="ECO:0000313" key="8">
    <source>
        <dbReference type="Proteomes" id="UP000520814"/>
    </source>
</evidence>
<comment type="caution">
    <text evidence="7">The sequence shown here is derived from an EMBL/GenBank/DDBJ whole genome shotgun (WGS) entry which is preliminary data.</text>
</comment>
<dbReference type="Proteomes" id="UP000520814">
    <property type="component" value="Unassembled WGS sequence"/>
</dbReference>
<feature type="region of interest" description="Disordered" evidence="5">
    <location>
        <begin position="356"/>
        <end position="382"/>
    </location>
</feature>
<keyword evidence="7" id="KW-0378">Hydrolase</keyword>
<evidence type="ECO:0000313" key="7">
    <source>
        <dbReference type="EMBL" id="MBB6048299.1"/>
    </source>
</evidence>
<dbReference type="GO" id="GO:0006302">
    <property type="term" value="P:double-strand break repair"/>
    <property type="evidence" value="ECO:0007669"/>
    <property type="project" value="InterPro"/>
</dbReference>
<dbReference type="Pfam" id="PF13476">
    <property type="entry name" value="AAA_23"/>
    <property type="match status" value="1"/>
</dbReference>
<dbReference type="Gene3D" id="1.10.287.510">
    <property type="entry name" value="Helix hairpin bin"/>
    <property type="match status" value="1"/>
</dbReference>
<dbReference type="GO" id="GO:0016887">
    <property type="term" value="F:ATP hydrolysis activity"/>
    <property type="evidence" value="ECO:0007669"/>
    <property type="project" value="InterPro"/>
</dbReference>
<dbReference type="InterPro" id="IPR038729">
    <property type="entry name" value="Rad50/SbcC_AAA"/>
</dbReference>
<evidence type="ECO:0000256" key="2">
    <source>
        <dbReference type="ARBA" id="ARBA00011322"/>
    </source>
</evidence>
<keyword evidence="4" id="KW-0175">Coiled coil</keyword>
<evidence type="ECO:0000256" key="5">
    <source>
        <dbReference type="SAM" id="MobiDB-lite"/>
    </source>
</evidence>
<evidence type="ECO:0000259" key="6">
    <source>
        <dbReference type="Pfam" id="PF13476"/>
    </source>
</evidence>
<gene>
    <name evidence="7" type="ORF">HNQ39_000061</name>
</gene>
<accession>A0A7W9SLZ8</accession>
<protein>
    <recommendedName>
        <fullName evidence="3">Nuclease SbcCD subunit C</fullName>
    </recommendedName>
</protein>
<evidence type="ECO:0000256" key="3">
    <source>
        <dbReference type="ARBA" id="ARBA00013368"/>
    </source>
</evidence>
<keyword evidence="7" id="KW-0540">Nuclease</keyword>
<evidence type="ECO:0000256" key="4">
    <source>
        <dbReference type="SAM" id="Coils"/>
    </source>
</evidence>
<dbReference type="PANTHER" id="PTHR32114:SF2">
    <property type="entry name" value="ABC TRANSPORTER ABCH.3"/>
    <property type="match status" value="1"/>
</dbReference>
<dbReference type="InterPro" id="IPR027417">
    <property type="entry name" value="P-loop_NTPase"/>
</dbReference>
<organism evidence="7 8">
    <name type="scientific">Armatimonas rosea</name>
    <dbReference type="NCBI Taxonomy" id="685828"/>
    <lineage>
        <taxon>Bacteria</taxon>
        <taxon>Bacillati</taxon>
        <taxon>Armatimonadota</taxon>
        <taxon>Armatimonadia</taxon>
        <taxon>Armatimonadales</taxon>
        <taxon>Armatimonadaceae</taxon>
        <taxon>Armatimonas</taxon>
    </lineage>
</organism>
<sequence>MIPLKLQLENFMSYGKGVPPLPLSDMRLACLSGDNGNGKSAILDAITWVLFGETRAPREDDVIRLGAPSCSVMLDFQLGETKYRVTKRRDRKGTSPIWSLAAWQDDDTLRNISDGRETKGKLEGLLRLNYEMFLATAYLAQGRADIFARAKPTERKQIVADILDLSRYDELEKRARETQREARERRSAAESQLTLIDEELQDKDRIDAELESAEALLADAAAQLTQLQLARDSAHLAFEECQNNANLARDWDEKLRELEQDHAIALRDSEALRKRIAAAEAILTRRPEIEKQEREAAALEQRLNVLQSQVDEATALYREREQLTEQIQRARTELDRELYRVTREVQDLHEEAKELERYEAERSTTEAEIASYGDPEAKRRDAEAERAKADEAFTELKAQRNTAKAEQERLEKRLSALTGSDSSQCEFCGQPLTPKARQAAIVEAETALEANGEYQAQLGAQGRDAKRLADEWRAFSEQALTDSRTVAQLVNRNAHAQQEALRIRTRLEQLPNRERQREKLSQQLESGEFARDAQERVMALAAHLEKLERSQEELRALRQQASTYRELPHERARLTQAEGILLEEPVRLSELETRAQSLATKIEKARPRVEEMRQRAANLPLLRQSLTEAEGALRYQNDATNQAHTRIGRLKAERDRLQARLTERTKIESDRVAASRDELLYAELTAAFGKKGVQALIIENALPEIQEETNRLLGRMTSGAMRVTFETHREARTKSASPIETLDIIIEDDLGTRAYEMYSGGEAFRVNLALRVALSKMLARRAGAPLQTLILDEGFGTQDPRGREAIADALEAIAEEFELILVITHIEELKDRFPTRIEITKGPDGSRFSLN</sequence>
<keyword evidence="7" id="KW-0269">Exonuclease</keyword>
<dbReference type="EMBL" id="JACHGW010000001">
    <property type="protein sequence ID" value="MBB6048299.1"/>
    <property type="molecule type" value="Genomic_DNA"/>
</dbReference>